<dbReference type="RefSeq" id="WP_034750629.1">
    <property type="nucleotide sequence ID" value="NZ_BAUT01000089.1"/>
</dbReference>
<dbReference type="Pfam" id="PF13308">
    <property type="entry name" value="YARHG"/>
    <property type="match status" value="1"/>
</dbReference>
<dbReference type="EMBL" id="BAUT01000089">
    <property type="protein sequence ID" value="GAE28224.1"/>
    <property type="molecule type" value="Genomic_DNA"/>
</dbReference>
<protein>
    <recommendedName>
        <fullName evidence="1">YARHG domain-containing protein</fullName>
    </recommendedName>
</protein>
<dbReference type="InterPro" id="IPR025582">
    <property type="entry name" value="YARHG_dom"/>
</dbReference>
<dbReference type="AlphaFoldDB" id="W4QA02"/>
<dbReference type="Proteomes" id="UP000018890">
    <property type="component" value="Unassembled WGS sequence"/>
</dbReference>
<dbReference type="SMART" id="SM01324">
    <property type="entry name" value="YARHG"/>
    <property type="match status" value="1"/>
</dbReference>
<evidence type="ECO:0000313" key="2">
    <source>
        <dbReference type="EMBL" id="GAE28224.1"/>
    </source>
</evidence>
<accession>W4QA02</accession>
<evidence type="ECO:0000259" key="1">
    <source>
        <dbReference type="SMART" id="SM01324"/>
    </source>
</evidence>
<keyword evidence="3" id="KW-1185">Reference proteome</keyword>
<dbReference type="Gene3D" id="1.20.58.1690">
    <property type="match status" value="1"/>
</dbReference>
<feature type="domain" description="YARHG" evidence="1">
    <location>
        <begin position="68"/>
        <end position="146"/>
    </location>
</feature>
<evidence type="ECO:0000313" key="3">
    <source>
        <dbReference type="Proteomes" id="UP000018890"/>
    </source>
</evidence>
<reference evidence="2" key="1">
    <citation type="journal article" date="2014" name="Genome Announc.">
        <title>Draft Genome Sequences of Three Alkaliphilic Bacillus Strains, Bacillus wakoensis JCM 9140T, Bacillus akibai JCM 9157T, and Bacillus hemicellulosilyticus JCM 9152T.</title>
        <authorList>
            <person name="Yuki M."/>
            <person name="Oshima K."/>
            <person name="Suda W."/>
            <person name="Oshida Y."/>
            <person name="Kitamura K."/>
            <person name="Iida T."/>
            <person name="Hattori M."/>
            <person name="Ohkuma M."/>
        </authorList>
    </citation>
    <scope>NUCLEOTIDE SEQUENCE [LARGE SCALE GENOMIC DNA]</scope>
    <source>
        <strain evidence="2">JCM 9140</strain>
    </source>
</reference>
<name>W4QA02_9BACI</name>
<sequence length="148" mass="17314">MFEAHFVYDTASQSWLIDNLKDPGESFSAYDFSDEWTIKNNNPRELVSNWQEPERTESITQEAVGTSNDYLFYDSHIRRLSSSELSGLSDWELRIARNEIFARHGYVFESGDLTRYFYSKAWYSPNDSYNGALNAIEEYNVALIRSFE</sequence>
<dbReference type="InterPro" id="IPR038434">
    <property type="entry name" value="YARHG_sf"/>
</dbReference>
<organism evidence="2 3">
    <name type="scientific">Halalkalibacter wakoensis JCM 9140</name>
    <dbReference type="NCBI Taxonomy" id="1236970"/>
    <lineage>
        <taxon>Bacteria</taxon>
        <taxon>Bacillati</taxon>
        <taxon>Bacillota</taxon>
        <taxon>Bacilli</taxon>
        <taxon>Bacillales</taxon>
        <taxon>Bacillaceae</taxon>
        <taxon>Halalkalibacter</taxon>
    </lineage>
</organism>
<comment type="caution">
    <text evidence="2">The sequence shown here is derived from an EMBL/GenBank/DDBJ whole genome shotgun (WGS) entry which is preliminary data.</text>
</comment>
<gene>
    <name evidence="2" type="ORF">JCM9140_4434</name>
</gene>
<proteinExistence type="predicted"/>
<dbReference type="STRING" id="1236970.JCM9140_4434"/>